<feature type="transmembrane region" description="Helical" evidence="3">
    <location>
        <begin position="12"/>
        <end position="33"/>
    </location>
</feature>
<evidence type="ECO:0000259" key="4">
    <source>
        <dbReference type="PROSITE" id="PS50983"/>
    </source>
</evidence>
<protein>
    <recommendedName>
        <fullName evidence="4">Fe/B12 periplasmic-binding domain-containing protein</fullName>
    </recommendedName>
</protein>
<comment type="similarity">
    <text evidence="1">Belongs to the bacterial solute-binding protein 8 family.</text>
</comment>
<accession>A0A1F4U4B1</accession>
<proteinExistence type="inferred from homology"/>
<dbReference type="PANTHER" id="PTHR30535:SF34">
    <property type="entry name" value="MOLYBDATE-BINDING PROTEIN MOLA"/>
    <property type="match status" value="1"/>
</dbReference>
<gene>
    <name evidence="5" type="ORF">A2438_04550</name>
</gene>
<evidence type="ECO:0000256" key="3">
    <source>
        <dbReference type="SAM" id="Phobius"/>
    </source>
</evidence>
<dbReference type="InterPro" id="IPR054828">
    <property type="entry name" value="Vit_B12_bind_prot"/>
</dbReference>
<organism evidence="5 6">
    <name type="scientific">candidate division WOR-1 bacterium RIFOXYC2_FULL_46_14</name>
    <dbReference type="NCBI Taxonomy" id="1802587"/>
    <lineage>
        <taxon>Bacteria</taxon>
        <taxon>Bacillati</taxon>
        <taxon>Saganbacteria</taxon>
    </lineage>
</organism>
<keyword evidence="2" id="KW-0732">Signal</keyword>
<dbReference type="InterPro" id="IPR002491">
    <property type="entry name" value="ABC_transptr_periplasmic_BD"/>
</dbReference>
<dbReference type="EMBL" id="MEUJ01000005">
    <property type="protein sequence ID" value="OGC39776.1"/>
    <property type="molecule type" value="Genomic_DNA"/>
</dbReference>
<dbReference type="Gene3D" id="3.40.50.1980">
    <property type="entry name" value="Nitrogenase molybdenum iron protein domain"/>
    <property type="match status" value="2"/>
</dbReference>
<dbReference type="GO" id="GO:0071281">
    <property type="term" value="P:cellular response to iron ion"/>
    <property type="evidence" value="ECO:0007669"/>
    <property type="project" value="TreeGrafter"/>
</dbReference>
<sequence>MEKKLNGRYPIFKYGVLAILSFVLFSMVCFANLETTLETPKRYISCMPSITEILYGLGLEEQIVGVTTACNFPPEAAKKEKVGGVTMNLERIIALKPDLVFLLEDAQKRDIEKMKKFKLPLFVINPHSVDDVKQSVLDLGKVTGQEKVAEYMVKTMNDRIAKVERKIRGKEKKKVFLIVGHRPLTTVGRNNFINDIIDLAGGINLGGTSRSPYPQFSFEQLVKYDPEALIILEGVISKRELENDSRFKSLSAMRNNMVLFINPDLLCRPTPRLVGAIEEIALFLHNEK</sequence>
<dbReference type="Pfam" id="PF01497">
    <property type="entry name" value="Peripla_BP_2"/>
    <property type="match status" value="1"/>
</dbReference>
<dbReference type="PROSITE" id="PS50983">
    <property type="entry name" value="FE_B12_PBP"/>
    <property type="match status" value="1"/>
</dbReference>
<dbReference type="CDD" id="cd01144">
    <property type="entry name" value="BtuF"/>
    <property type="match status" value="1"/>
</dbReference>
<evidence type="ECO:0000256" key="2">
    <source>
        <dbReference type="ARBA" id="ARBA00022729"/>
    </source>
</evidence>
<dbReference type="InterPro" id="IPR050902">
    <property type="entry name" value="ABC_Transporter_SBP"/>
</dbReference>
<dbReference type="SUPFAM" id="SSF53807">
    <property type="entry name" value="Helical backbone' metal receptor"/>
    <property type="match status" value="1"/>
</dbReference>
<name>A0A1F4U4B1_UNCSA</name>
<feature type="domain" description="Fe/B12 periplasmic-binding" evidence="4">
    <location>
        <begin position="42"/>
        <end position="288"/>
    </location>
</feature>
<evidence type="ECO:0000313" key="5">
    <source>
        <dbReference type="EMBL" id="OGC39776.1"/>
    </source>
</evidence>
<dbReference type="AlphaFoldDB" id="A0A1F4U4B1"/>
<dbReference type="PANTHER" id="PTHR30535">
    <property type="entry name" value="VITAMIN B12-BINDING PROTEIN"/>
    <property type="match status" value="1"/>
</dbReference>
<reference evidence="5 6" key="1">
    <citation type="journal article" date="2016" name="Nat. Commun.">
        <title>Thousands of microbial genomes shed light on interconnected biogeochemical processes in an aquifer system.</title>
        <authorList>
            <person name="Anantharaman K."/>
            <person name="Brown C.T."/>
            <person name="Hug L.A."/>
            <person name="Sharon I."/>
            <person name="Castelle C.J."/>
            <person name="Probst A.J."/>
            <person name="Thomas B.C."/>
            <person name="Singh A."/>
            <person name="Wilkins M.J."/>
            <person name="Karaoz U."/>
            <person name="Brodie E.L."/>
            <person name="Williams K.H."/>
            <person name="Hubbard S.S."/>
            <person name="Banfield J.F."/>
        </authorList>
    </citation>
    <scope>NUCLEOTIDE SEQUENCE [LARGE SCALE GENOMIC DNA]</scope>
</reference>
<keyword evidence="3" id="KW-0472">Membrane</keyword>
<dbReference type="NCBIfam" id="NF038402">
    <property type="entry name" value="TroA_like"/>
    <property type="match status" value="1"/>
</dbReference>
<evidence type="ECO:0000256" key="1">
    <source>
        <dbReference type="ARBA" id="ARBA00008814"/>
    </source>
</evidence>
<comment type="caution">
    <text evidence="5">The sequence shown here is derived from an EMBL/GenBank/DDBJ whole genome shotgun (WGS) entry which is preliminary data.</text>
</comment>
<evidence type="ECO:0000313" key="6">
    <source>
        <dbReference type="Proteomes" id="UP000179242"/>
    </source>
</evidence>
<dbReference type="Proteomes" id="UP000179242">
    <property type="component" value="Unassembled WGS sequence"/>
</dbReference>
<keyword evidence="3" id="KW-1133">Transmembrane helix</keyword>
<keyword evidence="3" id="KW-0812">Transmembrane</keyword>